<dbReference type="EMBL" id="LS992241">
    <property type="protein sequence ID" value="SYX81670.1"/>
    <property type="molecule type" value="Genomic_DNA"/>
</dbReference>
<evidence type="ECO:0000313" key="2">
    <source>
        <dbReference type="Proteomes" id="UP000304148"/>
    </source>
</evidence>
<proteinExistence type="predicted"/>
<accession>A0A383R408</accession>
<dbReference type="Proteomes" id="UP000304148">
    <property type="component" value="Chromosome"/>
</dbReference>
<dbReference type="InterPro" id="IPR021284">
    <property type="entry name" value="DUF2750"/>
</dbReference>
<name>A0A383R408_PAEAL</name>
<sequence>MSKGFESSPEFKAMIKRTARDRYIYSVKRIADWEEAWSLKLNDGFVTTSDKEGNLSMPIWPFKEYAMKCIEDEWENCQAQKIRLDKLLDEILPNLSEEGTHVVVFKVPEDPDVVRVSADDFKNNLLYECSQYE</sequence>
<gene>
    <name evidence="1" type="ORF">PBLR_10089</name>
</gene>
<organism evidence="1 2">
    <name type="scientific">Paenibacillus alvei</name>
    <name type="common">Bacillus alvei</name>
    <dbReference type="NCBI Taxonomy" id="44250"/>
    <lineage>
        <taxon>Bacteria</taxon>
        <taxon>Bacillati</taxon>
        <taxon>Bacillota</taxon>
        <taxon>Bacilli</taxon>
        <taxon>Bacillales</taxon>
        <taxon>Paenibacillaceae</taxon>
        <taxon>Paenibacillus</taxon>
    </lineage>
</organism>
<reference evidence="2" key="1">
    <citation type="submission" date="2018-08" db="EMBL/GenBank/DDBJ databases">
        <authorList>
            <person name="Chevrot R."/>
        </authorList>
    </citation>
    <scope>NUCLEOTIDE SEQUENCE [LARGE SCALE GENOMIC DNA]</scope>
</reference>
<evidence type="ECO:0008006" key="3">
    <source>
        <dbReference type="Google" id="ProtNLM"/>
    </source>
</evidence>
<dbReference type="RefSeq" id="WP_138184289.1">
    <property type="nucleotide sequence ID" value="NZ_LS992241.1"/>
</dbReference>
<dbReference type="AlphaFoldDB" id="A0A383R408"/>
<evidence type="ECO:0000313" key="1">
    <source>
        <dbReference type="EMBL" id="SYX81670.1"/>
    </source>
</evidence>
<dbReference type="Pfam" id="PF11042">
    <property type="entry name" value="DUF2750"/>
    <property type="match status" value="1"/>
</dbReference>
<protein>
    <recommendedName>
        <fullName evidence="3">DUF2750 domain-containing protein</fullName>
    </recommendedName>
</protein>